<evidence type="ECO:0000313" key="2">
    <source>
        <dbReference type="Proteomes" id="UP000190787"/>
    </source>
</evidence>
<proteinExistence type="predicted"/>
<name>A0ABX3MT14_9RHOB</name>
<evidence type="ECO:0000313" key="1">
    <source>
        <dbReference type="EMBL" id="OOY22844.1"/>
    </source>
</evidence>
<dbReference type="EMBL" id="MPZV01000005">
    <property type="protein sequence ID" value="OOY22844.1"/>
    <property type="molecule type" value="Genomic_DNA"/>
</dbReference>
<dbReference type="Proteomes" id="UP000190787">
    <property type="component" value="Unassembled WGS sequence"/>
</dbReference>
<dbReference type="SUPFAM" id="SSF52833">
    <property type="entry name" value="Thioredoxin-like"/>
    <property type="match status" value="1"/>
</dbReference>
<evidence type="ECO:0008006" key="3">
    <source>
        <dbReference type="Google" id="ProtNLM"/>
    </source>
</evidence>
<sequence length="140" mass="15198">MGATGDVARAETAAQTVDTTVAATSEAETGEAIADSEFRLLMVEQVGCIYCRMWNNDLAPIYPKTPEGKTAPLQRVDLHKPFPEDITITGGKPLFTPTFILLQDGVEVARIEGYASEDFFWGLLDQALKKNGATYQAPSN</sequence>
<reference evidence="1 2" key="1">
    <citation type="submission" date="2016-11" db="EMBL/GenBank/DDBJ databases">
        <title>A multilocus sequence analysis scheme for characterization of bacteria in the genus Thioclava.</title>
        <authorList>
            <person name="Liu Y."/>
            <person name="Shao Z."/>
        </authorList>
    </citation>
    <scope>NUCLEOTIDE SEQUENCE [LARGE SCALE GENOMIC DNA]</scope>
    <source>
        <strain evidence="1 2">TAW-CT134</strain>
    </source>
</reference>
<dbReference type="Gene3D" id="3.40.30.10">
    <property type="entry name" value="Glutaredoxin"/>
    <property type="match status" value="1"/>
</dbReference>
<accession>A0ABX3MT14</accession>
<comment type="caution">
    <text evidence="1">The sequence shown here is derived from an EMBL/GenBank/DDBJ whole genome shotgun (WGS) entry which is preliminary data.</text>
</comment>
<protein>
    <recommendedName>
        <fullName evidence="3">SoxS protein</fullName>
    </recommendedName>
</protein>
<keyword evidence="2" id="KW-1185">Reference proteome</keyword>
<gene>
    <name evidence="1" type="ORF">BMI91_19205</name>
</gene>
<organism evidence="1 2">
    <name type="scientific">Thioclava sediminum</name>
    <dbReference type="NCBI Taxonomy" id="1915319"/>
    <lineage>
        <taxon>Bacteria</taxon>
        <taxon>Pseudomonadati</taxon>
        <taxon>Pseudomonadota</taxon>
        <taxon>Alphaproteobacteria</taxon>
        <taxon>Rhodobacterales</taxon>
        <taxon>Paracoccaceae</taxon>
        <taxon>Thioclava</taxon>
    </lineage>
</organism>
<dbReference type="InterPro" id="IPR036249">
    <property type="entry name" value="Thioredoxin-like_sf"/>
</dbReference>